<dbReference type="PANTHER" id="PTHR35149:SF1">
    <property type="entry name" value="DUF5655 DOMAIN-CONTAINING PROTEIN"/>
    <property type="match status" value="1"/>
</dbReference>
<accession>A0A645BNB9</accession>
<comment type="caution">
    <text evidence="2">The sequence shown here is derived from an EMBL/GenBank/DDBJ whole genome shotgun (WGS) entry which is preliminary data.</text>
</comment>
<reference evidence="2" key="1">
    <citation type="submission" date="2019-08" db="EMBL/GenBank/DDBJ databases">
        <authorList>
            <person name="Kucharzyk K."/>
            <person name="Murdoch R.W."/>
            <person name="Higgins S."/>
            <person name="Loffler F."/>
        </authorList>
    </citation>
    <scope>NUCLEOTIDE SEQUENCE</scope>
</reference>
<evidence type="ECO:0000259" key="1">
    <source>
        <dbReference type="Pfam" id="PF07510"/>
    </source>
</evidence>
<proteinExistence type="predicted"/>
<dbReference type="EMBL" id="VSSQ01021409">
    <property type="protein sequence ID" value="MPM66980.1"/>
    <property type="molecule type" value="Genomic_DNA"/>
</dbReference>
<dbReference type="InterPro" id="IPR011089">
    <property type="entry name" value="GmrSD_C"/>
</dbReference>
<evidence type="ECO:0000313" key="2">
    <source>
        <dbReference type="EMBL" id="MPM66980.1"/>
    </source>
</evidence>
<gene>
    <name evidence="2" type="ORF">SDC9_113894</name>
</gene>
<feature type="domain" description="GmrSD restriction endonucleases C-terminal" evidence="1">
    <location>
        <begin position="237"/>
        <end position="371"/>
    </location>
</feature>
<protein>
    <recommendedName>
        <fullName evidence="1">GmrSD restriction endonucleases C-terminal domain-containing protein</fullName>
    </recommendedName>
</protein>
<dbReference type="AlphaFoldDB" id="A0A645BNB9"/>
<dbReference type="Pfam" id="PF07510">
    <property type="entry name" value="GmrSD_C"/>
    <property type="match status" value="1"/>
</dbReference>
<sequence>MLVHIVKKLKFITIEVETDYDAFLLFESLNSKGMDLSVSDLVKNKILMKANGDENKNEKLLNNWDEMIGFIENSRLSPVDFLRVYWEAIKGQNITKKELYKNIGKYIDSEDIDVIDFSKELKLYAEDLSEYASDDLTFPKCAHNKYKYLQYCGEINTLKYTTCFPLIMYVKGKRPEILEDITRLSLSFLFRWITDGDYSIGGAKKIFDLVLSRVREEGSTIEEILSPFLLEQDKVGDDAFISSMRQFRAQDNQIAKYILSKCYLSENKSQSVPNYMEIHLEHIIPQSPSLWEKDDGFILPKGTHLKDYIYNLGNMTLLHKVINQKIKNSIFHFKAGEYSDSIFPETKKIYQEFTDGRYWNAEWIFERAERISMMAPKIWPLNF</sequence>
<organism evidence="2">
    <name type="scientific">bioreactor metagenome</name>
    <dbReference type="NCBI Taxonomy" id="1076179"/>
    <lineage>
        <taxon>unclassified sequences</taxon>
        <taxon>metagenomes</taxon>
        <taxon>ecological metagenomes</taxon>
    </lineage>
</organism>
<dbReference type="PANTHER" id="PTHR35149">
    <property type="entry name" value="SLL5132 PROTEIN"/>
    <property type="match status" value="1"/>
</dbReference>
<name>A0A645BNB9_9ZZZZ</name>